<dbReference type="InParanoid" id="A0A0C3GAG1"/>
<dbReference type="GO" id="GO:0008420">
    <property type="term" value="F:RNA polymerase II CTD heptapeptide repeat phosphatase activity"/>
    <property type="evidence" value="ECO:0007669"/>
    <property type="project" value="UniProtKB-UniRule"/>
</dbReference>
<dbReference type="Proteomes" id="UP000054166">
    <property type="component" value="Unassembled WGS sequence"/>
</dbReference>
<feature type="region of interest" description="Disordered" evidence="7">
    <location>
        <begin position="839"/>
        <end position="879"/>
    </location>
</feature>
<accession>A0A0C3GAG1</accession>
<dbReference type="InterPro" id="IPR036420">
    <property type="entry name" value="BRCT_dom_sf"/>
</dbReference>
<dbReference type="Pfam" id="PF12738">
    <property type="entry name" value="PTCB-BRCT"/>
    <property type="match status" value="1"/>
</dbReference>
<evidence type="ECO:0000256" key="2">
    <source>
        <dbReference type="ARBA" id="ARBA00022801"/>
    </source>
</evidence>
<dbReference type="InterPro" id="IPR011947">
    <property type="entry name" value="FCP1_euk"/>
</dbReference>
<dbReference type="SUPFAM" id="SSF56784">
    <property type="entry name" value="HAD-like"/>
    <property type="match status" value="1"/>
</dbReference>
<feature type="compositionally biased region" description="Basic and acidic residues" evidence="7">
    <location>
        <begin position="443"/>
        <end position="455"/>
    </location>
</feature>
<gene>
    <name evidence="10" type="ORF">PILCRDRAFT_813706</name>
</gene>
<dbReference type="InterPro" id="IPR023214">
    <property type="entry name" value="HAD_sf"/>
</dbReference>
<evidence type="ECO:0000256" key="1">
    <source>
        <dbReference type="ARBA" id="ARBA00004123"/>
    </source>
</evidence>
<keyword evidence="11" id="KW-1185">Reference proteome</keyword>
<dbReference type="CDD" id="cd17729">
    <property type="entry name" value="BRCT_CTDP1"/>
    <property type="match status" value="1"/>
</dbReference>
<feature type="region of interest" description="Disordered" evidence="7">
    <location>
        <begin position="189"/>
        <end position="248"/>
    </location>
</feature>
<evidence type="ECO:0000256" key="4">
    <source>
        <dbReference type="ARBA" id="ARBA00047761"/>
    </source>
</evidence>
<feature type="region of interest" description="Disordered" evidence="7">
    <location>
        <begin position="483"/>
        <end position="515"/>
    </location>
</feature>
<dbReference type="HOGENOM" id="CLU_007683_0_1_1"/>
<dbReference type="OrthoDB" id="10249888at2759"/>
<proteinExistence type="predicted"/>
<feature type="compositionally biased region" description="Basic and acidic residues" evidence="7">
    <location>
        <begin position="505"/>
        <end position="515"/>
    </location>
</feature>
<dbReference type="PANTHER" id="PTHR23081:SF36">
    <property type="entry name" value="RNA POLYMERASE II SUBUNIT A C-TERMINAL DOMAIN PHOSPHATASE"/>
    <property type="match status" value="1"/>
</dbReference>
<feature type="region of interest" description="Disordered" evidence="7">
    <location>
        <begin position="735"/>
        <end position="818"/>
    </location>
</feature>
<evidence type="ECO:0000259" key="8">
    <source>
        <dbReference type="PROSITE" id="PS50172"/>
    </source>
</evidence>
<dbReference type="SMART" id="SM00577">
    <property type="entry name" value="CPDc"/>
    <property type="match status" value="1"/>
</dbReference>
<dbReference type="PROSITE" id="PS50172">
    <property type="entry name" value="BRCT"/>
    <property type="match status" value="1"/>
</dbReference>
<reference evidence="11" key="2">
    <citation type="submission" date="2015-01" db="EMBL/GenBank/DDBJ databases">
        <title>Evolutionary Origins and Diversification of the Mycorrhizal Mutualists.</title>
        <authorList>
            <consortium name="DOE Joint Genome Institute"/>
            <consortium name="Mycorrhizal Genomics Consortium"/>
            <person name="Kohler A."/>
            <person name="Kuo A."/>
            <person name="Nagy L.G."/>
            <person name="Floudas D."/>
            <person name="Copeland A."/>
            <person name="Barry K.W."/>
            <person name="Cichocki N."/>
            <person name="Veneault-Fourrey C."/>
            <person name="LaButti K."/>
            <person name="Lindquist E.A."/>
            <person name="Lipzen A."/>
            <person name="Lundell T."/>
            <person name="Morin E."/>
            <person name="Murat C."/>
            <person name="Riley R."/>
            <person name="Ohm R."/>
            <person name="Sun H."/>
            <person name="Tunlid A."/>
            <person name="Henrissat B."/>
            <person name="Grigoriev I.V."/>
            <person name="Hibbett D.S."/>
            <person name="Martin F."/>
        </authorList>
    </citation>
    <scope>NUCLEOTIDE SEQUENCE [LARGE SCALE GENOMIC DNA]</scope>
    <source>
        <strain evidence="11">F 1598</strain>
    </source>
</reference>
<comment type="function">
    <text evidence="6">This promotes the activity of RNA polymerase II.</text>
</comment>
<dbReference type="InterPro" id="IPR001357">
    <property type="entry name" value="BRCT_dom"/>
</dbReference>
<dbReference type="Gene3D" id="3.40.50.10190">
    <property type="entry name" value="BRCT domain"/>
    <property type="match status" value="1"/>
</dbReference>
<comment type="catalytic activity">
    <reaction evidence="4 6">
        <text>O-phospho-L-seryl-[protein] + H2O = L-seryl-[protein] + phosphate</text>
        <dbReference type="Rhea" id="RHEA:20629"/>
        <dbReference type="Rhea" id="RHEA-COMP:9863"/>
        <dbReference type="Rhea" id="RHEA-COMP:11604"/>
        <dbReference type="ChEBI" id="CHEBI:15377"/>
        <dbReference type="ChEBI" id="CHEBI:29999"/>
        <dbReference type="ChEBI" id="CHEBI:43474"/>
        <dbReference type="ChEBI" id="CHEBI:83421"/>
        <dbReference type="EC" id="3.1.3.16"/>
    </reaction>
</comment>
<keyword evidence="3 6" id="KW-0539">Nucleus</keyword>
<evidence type="ECO:0000259" key="9">
    <source>
        <dbReference type="PROSITE" id="PS50969"/>
    </source>
</evidence>
<evidence type="ECO:0000256" key="7">
    <source>
        <dbReference type="SAM" id="MobiDB-lite"/>
    </source>
</evidence>
<dbReference type="STRING" id="765440.A0A0C3GAG1"/>
<dbReference type="CDD" id="cd07521">
    <property type="entry name" value="HAD_FCP1-like"/>
    <property type="match status" value="1"/>
</dbReference>
<dbReference type="GO" id="GO:0005634">
    <property type="term" value="C:nucleus"/>
    <property type="evidence" value="ECO:0007669"/>
    <property type="project" value="UniProtKB-SubCell"/>
</dbReference>
<sequence>MSSPTSLHLPPNLPFPIKVASLDIHPPSPVFRGTRLLTYSFVYIPASRESSPETRFGTWDCSLEGTVQAWKLKVGDVVSEKRARERPAIEVIEPCKHGVQIGGLCGICGKDMTDYDYTGFSDTSRASIQMTHSAFGPTVSLEEAQRLERETANHLLKSRKLSLIVDLDQTIVHATVDPTVGEWISEGEAWEERKNRREKKLEKEREKEREKAERAKARDEEDGSDDESSSDEDEDETESDGEDECNPNWEALKDVKKFRLGPESFGATPSPRPSKGKQKVIENEGCMYYIKPRPGWKQFLQTTALKYEMHVYTMGTRAYAEEVCAAIDPDGTIFGGRLLSRDESGSLTQKSLQRLFPCDTSMVVIIDDRADVWEWSPNLVKVVPYDFFVGIGDINSTFLPKVDPITAGPPSGTSSPSSRSPPTSVAPSTPTSSLDITSSITSEAEREEERERGAQETKQMVAANSLALEAQLEERPLAKKQEALLDDDAGKEGEKTGESSVAKAKGQDKPDEKPAQVKKALLKNDDTELQRVNKVLEEIHTRFFSAYNAHSSNDKAKKRRSSSLAGKSKPYDVTDIIPRMRADTLKDVHILFSSVIPLDTKPESTEIWRVAHMFGAKCYSELSSMVTHVVAAKHGTVKVDAARKRGGTKIVWLSWFTDSIALWHRQDETPYLLDDPSLTISQPSNSPLDSHQISPDLEPDDDWDEDPAELGKQGAPDFDLDEIDWNDVNDEVDAAMNESDDDDDDSKSEKSAMRSANASDDESTDGTHSGVSSPSSTPRKRKRLRSLTPSEIGVNGNKDTLRSPLAKRKKLAADRTGASRLKDSISANDLVANPVALTDLRKDDLHEEEEEEEEDDEEEIDDGDLDDDFLAGALEEEWG</sequence>
<evidence type="ECO:0000313" key="10">
    <source>
        <dbReference type="EMBL" id="KIM88729.1"/>
    </source>
</evidence>
<evidence type="ECO:0000256" key="3">
    <source>
        <dbReference type="ARBA" id="ARBA00023242"/>
    </source>
</evidence>
<feature type="compositionally biased region" description="Basic and acidic residues" evidence="7">
    <location>
        <begin position="190"/>
        <end position="219"/>
    </location>
</feature>
<feature type="domain" description="BRCT" evidence="8">
    <location>
        <begin position="580"/>
        <end position="673"/>
    </location>
</feature>
<dbReference type="Pfam" id="PF03031">
    <property type="entry name" value="NIF"/>
    <property type="match status" value="1"/>
</dbReference>
<dbReference type="InterPro" id="IPR039189">
    <property type="entry name" value="Fcp1"/>
</dbReference>
<evidence type="ECO:0000256" key="6">
    <source>
        <dbReference type="RuleBase" id="RU366066"/>
    </source>
</evidence>
<feature type="region of interest" description="Disordered" evidence="7">
    <location>
        <begin position="674"/>
        <end position="722"/>
    </location>
</feature>
<dbReference type="Gene3D" id="3.40.50.1000">
    <property type="entry name" value="HAD superfamily/HAD-like"/>
    <property type="match status" value="1"/>
</dbReference>
<feature type="compositionally biased region" description="Polar residues" evidence="7">
    <location>
        <begin position="678"/>
        <end position="693"/>
    </location>
</feature>
<feature type="compositionally biased region" description="Basic and acidic residues" evidence="7">
    <location>
        <begin position="483"/>
        <end position="497"/>
    </location>
</feature>
<feature type="compositionally biased region" description="Acidic residues" evidence="7">
    <location>
        <begin position="846"/>
        <end position="879"/>
    </location>
</feature>
<dbReference type="PANTHER" id="PTHR23081">
    <property type="entry name" value="RNA POLYMERASE II CTD PHOSPHATASE"/>
    <property type="match status" value="1"/>
</dbReference>
<dbReference type="PROSITE" id="PS50969">
    <property type="entry name" value="FCP1"/>
    <property type="match status" value="1"/>
</dbReference>
<comment type="catalytic activity">
    <reaction evidence="5 6">
        <text>O-phospho-L-threonyl-[protein] + H2O = L-threonyl-[protein] + phosphate</text>
        <dbReference type="Rhea" id="RHEA:47004"/>
        <dbReference type="Rhea" id="RHEA-COMP:11060"/>
        <dbReference type="Rhea" id="RHEA-COMP:11605"/>
        <dbReference type="ChEBI" id="CHEBI:15377"/>
        <dbReference type="ChEBI" id="CHEBI:30013"/>
        <dbReference type="ChEBI" id="CHEBI:43474"/>
        <dbReference type="ChEBI" id="CHEBI:61977"/>
        <dbReference type="EC" id="3.1.3.16"/>
    </reaction>
</comment>
<reference evidence="10 11" key="1">
    <citation type="submission" date="2014-04" db="EMBL/GenBank/DDBJ databases">
        <authorList>
            <consortium name="DOE Joint Genome Institute"/>
            <person name="Kuo A."/>
            <person name="Tarkka M."/>
            <person name="Buscot F."/>
            <person name="Kohler A."/>
            <person name="Nagy L.G."/>
            <person name="Floudas D."/>
            <person name="Copeland A."/>
            <person name="Barry K.W."/>
            <person name="Cichocki N."/>
            <person name="Veneault-Fourrey C."/>
            <person name="LaButti K."/>
            <person name="Lindquist E.A."/>
            <person name="Lipzen A."/>
            <person name="Lundell T."/>
            <person name="Morin E."/>
            <person name="Murat C."/>
            <person name="Sun H."/>
            <person name="Tunlid A."/>
            <person name="Henrissat B."/>
            <person name="Grigoriev I.V."/>
            <person name="Hibbett D.S."/>
            <person name="Martin F."/>
            <person name="Nordberg H.P."/>
            <person name="Cantor M.N."/>
            <person name="Hua S.X."/>
        </authorList>
    </citation>
    <scope>NUCLEOTIDE SEQUENCE [LARGE SCALE GENOMIC DNA]</scope>
    <source>
        <strain evidence="10 11">F 1598</strain>
    </source>
</reference>
<organism evidence="10 11">
    <name type="scientific">Piloderma croceum (strain F 1598)</name>
    <dbReference type="NCBI Taxonomy" id="765440"/>
    <lineage>
        <taxon>Eukaryota</taxon>
        <taxon>Fungi</taxon>
        <taxon>Dikarya</taxon>
        <taxon>Basidiomycota</taxon>
        <taxon>Agaricomycotina</taxon>
        <taxon>Agaricomycetes</taxon>
        <taxon>Agaricomycetidae</taxon>
        <taxon>Atheliales</taxon>
        <taxon>Atheliaceae</taxon>
        <taxon>Piloderma</taxon>
    </lineage>
</organism>
<evidence type="ECO:0000256" key="5">
    <source>
        <dbReference type="ARBA" id="ARBA00048336"/>
    </source>
</evidence>
<name>A0A0C3GAG1_PILCF</name>
<protein>
    <recommendedName>
        <fullName evidence="6">RNA polymerase II subunit A C-terminal domain phosphatase</fullName>
        <ecNumber evidence="6">3.1.3.16</ecNumber>
    </recommendedName>
</protein>
<keyword evidence="2 6" id="KW-0378">Hydrolase</keyword>
<dbReference type="SUPFAM" id="SSF52113">
    <property type="entry name" value="BRCT domain"/>
    <property type="match status" value="1"/>
</dbReference>
<feature type="compositionally biased region" description="Acidic residues" evidence="7">
    <location>
        <begin position="735"/>
        <end position="746"/>
    </location>
</feature>
<dbReference type="SMART" id="SM00292">
    <property type="entry name" value="BRCT"/>
    <property type="match status" value="1"/>
</dbReference>
<dbReference type="InterPro" id="IPR004274">
    <property type="entry name" value="FCP1_dom"/>
</dbReference>
<evidence type="ECO:0000313" key="11">
    <source>
        <dbReference type="Proteomes" id="UP000054166"/>
    </source>
</evidence>
<dbReference type="AlphaFoldDB" id="A0A0C3GAG1"/>
<feature type="compositionally biased region" description="Acidic residues" evidence="7">
    <location>
        <begin position="697"/>
        <end position="708"/>
    </location>
</feature>
<dbReference type="FunCoup" id="A0A0C3GAG1">
    <property type="interactions" value="338"/>
</dbReference>
<feature type="compositionally biased region" description="Acidic residues" evidence="7">
    <location>
        <begin position="220"/>
        <end position="245"/>
    </location>
</feature>
<dbReference type="InterPro" id="IPR036412">
    <property type="entry name" value="HAD-like_sf"/>
</dbReference>
<feature type="region of interest" description="Disordered" evidence="7">
    <location>
        <begin position="405"/>
        <end position="458"/>
    </location>
</feature>
<dbReference type="EC" id="3.1.3.16" evidence="6"/>
<feature type="compositionally biased region" description="Low complexity" evidence="7">
    <location>
        <begin position="406"/>
        <end position="442"/>
    </location>
</feature>
<dbReference type="NCBIfam" id="TIGR02250">
    <property type="entry name" value="FCP1_euk"/>
    <property type="match status" value="1"/>
</dbReference>
<dbReference type="EMBL" id="KN832976">
    <property type="protein sequence ID" value="KIM88729.1"/>
    <property type="molecule type" value="Genomic_DNA"/>
</dbReference>
<feature type="domain" description="FCP1 homology" evidence="9">
    <location>
        <begin position="156"/>
        <end position="405"/>
    </location>
</feature>
<comment type="subcellular location">
    <subcellularLocation>
        <location evidence="1 6">Nucleus</location>
    </subcellularLocation>
</comment>